<dbReference type="EMBL" id="KQ417055">
    <property type="protein sequence ID" value="KOF93977.1"/>
    <property type="molecule type" value="Genomic_DNA"/>
</dbReference>
<name>A0A0L8HXP2_OCTBM</name>
<protein>
    <submittedName>
        <fullName evidence="1">Uncharacterized protein</fullName>
    </submittedName>
</protein>
<dbReference type="AlphaFoldDB" id="A0A0L8HXP2"/>
<accession>A0A0L8HXP2</accession>
<gene>
    <name evidence="1" type="ORF">OCBIM_22003016mg</name>
</gene>
<proteinExistence type="predicted"/>
<organism evidence="1">
    <name type="scientific">Octopus bimaculoides</name>
    <name type="common">California two-spotted octopus</name>
    <dbReference type="NCBI Taxonomy" id="37653"/>
    <lineage>
        <taxon>Eukaryota</taxon>
        <taxon>Metazoa</taxon>
        <taxon>Spiralia</taxon>
        <taxon>Lophotrochozoa</taxon>
        <taxon>Mollusca</taxon>
        <taxon>Cephalopoda</taxon>
        <taxon>Coleoidea</taxon>
        <taxon>Octopodiformes</taxon>
        <taxon>Octopoda</taxon>
        <taxon>Incirrata</taxon>
        <taxon>Octopodidae</taxon>
        <taxon>Octopus</taxon>
    </lineage>
</organism>
<reference evidence="1" key="1">
    <citation type="submission" date="2015-07" db="EMBL/GenBank/DDBJ databases">
        <title>MeaNS - Measles Nucleotide Surveillance Program.</title>
        <authorList>
            <person name="Tran T."/>
            <person name="Druce J."/>
        </authorList>
    </citation>
    <scope>NUCLEOTIDE SEQUENCE</scope>
    <source>
        <strain evidence="1">UCB-OBI-ISO-001</strain>
        <tissue evidence="1">Gonad</tissue>
    </source>
</reference>
<evidence type="ECO:0000313" key="1">
    <source>
        <dbReference type="EMBL" id="KOF93977.1"/>
    </source>
</evidence>
<sequence>MIQSSTLLDVGGIFGVMSDISKLSTSVRSRFLMMATEISVILLSPLNTEERKDGSSLLSELLRRSFLALSDLRALFGGRLDGLLLDFSPGLSASSSMVGRGLADASFSSSGTEISSAQRKV</sequence>